<name>A0A0R1W2B2_9LACO</name>
<dbReference type="InterPro" id="IPR009057">
    <property type="entry name" value="Homeodomain-like_sf"/>
</dbReference>
<dbReference type="InterPro" id="IPR001647">
    <property type="entry name" value="HTH_TetR"/>
</dbReference>
<evidence type="ECO:0000259" key="5">
    <source>
        <dbReference type="PROSITE" id="PS50977"/>
    </source>
</evidence>
<gene>
    <name evidence="6" type="ORF">FD16_GL000506</name>
</gene>
<protein>
    <submittedName>
        <fullName evidence="6">TetR family transcriptional regulator</fullName>
    </submittedName>
</protein>
<dbReference type="STRING" id="1423807.FD16_GL000506"/>
<dbReference type="EMBL" id="AZGF01000014">
    <property type="protein sequence ID" value="KRM11834.1"/>
    <property type="molecule type" value="Genomic_DNA"/>
</dbReference>
<dbReference type="PANTHER" id="PTHR30055:SF234">
    <property type="entry name" value="HTH-TYPE TRANSCRIPTIONAL REGULATOR BETI"/>
    <property type="match status" value="1"/>
</dbReference>
<keyword evidence="2 4" id="KW-0238">DNA-binding</keyword>
<dbReference type="PROSITE" id="PS50977">
    <property type="entry name" value="HTH_TETR_2"/>
    <property type="match status" value="1"/>
</dbReference>
<dbReference type="PATRIC" id="fig|1423807.3.peg.514"/>
<dbReference type="OrthoDB" id="9780824at2"/>
<evidence type="ECO:0000256" key="1">
    <source>
        <dbReference type="ARBA" id="ARBA00023015"/>
    </source>
</evidence>
<dbReference type="GO" id="GO:0003700">
    <property type="term" value="F:DNA-binding transcription factor activity"/>
    <property type="evidence" value="ECO:0007669"/>
    <property type="project" value="TreeGrafter"/>
</dbReference>
<dbReference type="PRINTS" id="PR00455">
    <property type="entry name" value="HTHTETR"/>
</dbReference>
<organism evidence="6 7">
    <name type="scientific">Paucilactobacillus suebicus DSM 5007 = KCTC 3549</name>
    <dbReference type="NCBI Taxonomy" id="1423807"/>
    <lineage>
        <taxon>Bacteria</taxon>
        <taxon>Bacillati</taxon>
        <taxon>Bacillota</taxon>
        <taxon>Bacilli</taxon>
        <taxon>Lactobacillales</taxon>
        <taxon>Lactobacillaceae</taxon>
        <taxon>Paucilactobacillus</taxon>
    </lineage>
</organism>
<keyword evidence="3" id="KW-0804">Transcription</keyword>
<sequence length="215" mass="24044">MTEEKSFKGIYAETLKKMDDLTDKQKQVLSVALELFSTQGFDATSSAQIAEQAGVSLGSVYHHFPNKQALLMGVLTPLFEGVFQVASNEFVTKVQNSQYVTLEEFVQFILSDRIKFLHDNFKEVKIMTGQVLISSELSVQIKNIFADRFNSSVSPVIDILKKNKLIVDLPNNVILECIMGPIATYFDKLALNIQIKSIDEDISNAITFVTKALKP</sequence>
<feature type="domain" description="HTH tetR-type" evidence="5">
    <location>
        <begin position="22"/>
        <end position="82"/>
    </location>
</feature>
<dbReference type="InterPro" id="IPR050109">
    <property type="entry name" value="HTH-type_TetR-like_transc_reg"/>
</dbReference>
<feature type="DNA-binding region" description="H-T-H motif" evidence="4">
    <location>
        <begin position="45"/>
        <end position="64"/>
    </location>
</feature>
<evidence type="ECO:0000256" key="2">
    <source>
        <dbReference type="ARBA" id="ARBA00023125"/>
    </source>
</evidence>
<keyword evidence="7" id="KW-1185">Reference proteome</keyword>
<dbReference type="PANTHER" id="PTHR30055">
    <property type="entry name" value="HTH-TYPE TRANSCRIPTIONAL REGULATOR RUTR"/>
    <property type="match status" value="1"/>
</dbReference>
<evidence type="ECO:0000256" key="4">
    <source>
        <dbReference type="PROSITE-ProRule" id="PRU00335"/>
    </source>
</evidence>
<evidence type="ECO:0000313" key="7">
    <source>
        <dbReference type="Proteomes" id="UP000051820"/>
    </source>
</evidence>
<evidence type="ECO:0000313" key="6">
    <source>
        <dbReference type="EMBL" id="KRM11834.1"/>
    </source>
</evidence>
<comment type="caution">
    <text evidence="6">The sequence shown here is derived from an EMBL/GenBank/DDBJ whole genome shotgun (WGS) entry which is preliminary data.</text>
</comment>
<evidence type="ECO:0000256" key="3">
    <source>
        <dbReference type="ARBA" id="ARBA00023163"/>
    </source>
</evidence>
<dbReference type="eggNOG" id="COG1309">
    <property type="taxonomic scope" value="Bacteria"/>
</dbReference>
<proteinExistence type="predicted"/>
<dbReference type="GO" id="GO:0000976">
    <property type="term" value="F:transcription cis-regulatory region binding"/>
    <property type="evidence" value="ECO:0007669"/>
    <property type="project" value="TreeGrafter"/>
</dbReference>
<dbReference type="Gene3D" id="1.10.357.10">
    <property type="entry name" value="Tetracycline Repressor, domain 2"/>
    <property type="match status" value="1"/>
</dbReference>
<dbReference type="RefSeq" id="WP_010622677.1">
    <property type="nucleotide sequence ID" value="NZ_AZGF01000014.1"/>
</dbReference>
<dbReference type="AlphaFoldDB" id="A0A0R1W2B2"/>
<accession>A0A0R1W2B2</accession>
<dbReference type="SUPFAM" id="SSF46689">
    <property type="entry name" value="Homeodomain-like"/>
    <property type="match status" value="1"/>
</dbReference>
<reference evidence="6 7" key="1">
    <citation type="journal article" date="2015" name="Genome Announc.">
        <title>Expanding the biotechnology potential of lactobacilli through comparative genomics of 213 strains and associated genera.</title>
        <authorList>
            <person name="Sun Z."/>
            <person name="Harris H.M."/>
            <person name="McCann A."/>
            <person name="Guo C."/>
            <person name="Argimon S."/>
            <person name="Zhang W."/>
            <person name="Yang X."/>
            <person name="Jeffery I.B."/>
            <person name="Cooney J.C."/>
            <person name="Kagawa T.F."/>
            <person name="Liu W."/>
            <person name="Song Y."/>
            <person name="Salvetti E."/>
            <person name="Wrobel A."/>
            <person name="Rasinkangas P."/>
            <person name="Parkhill J."/>
            <person name="Rea M.C."/>
            <person name="O'Sullivan O."/>
            <person name="Ritari J."/>
            <person name="Douillard F.P."/>
            <person name="Paul Ross R."/>
            <person name="Yang R."/>
            <person name="Briner A.E."/>
            <person name="Felis G.E."/>
            <person name="de Vos W.M."/>
            <person name="Barrangou R."/>
            <person name="Klaenhammer T.R."/>
            <person name="Caufield P.W."/>
            <person name="Cui Y."/>
            <person name="Zhang H."/>
            <person name="O'Toole P.W."/>
        </authorList>
    </citation>
    <scope>NUCLEOTIDE SEQUENCE [LARGE SCALE GENOMIC DNA]</scope>
    <source>
        <strain evidence="6 7">DSM 5007</strain>
    </source>
</reference>
<keyword evidence="1" id="KW-0805">Transcription regulation</keyword>
<dbReference type="Proteomes" id="UP000051820">
    <property type="component" value="Unassembled WGS sequence"/>
</dbReference>
<dbReference type="Pfam" id="PF00440">
    <property type="entry name" value="TetR_N"/>
    <property type="match status" value="1"/>
</dbReference>